<dbReference type="Gene3D" id="3.90.190.20">
    <property type="entry name" value="Mur ligase, C-terminal domain"/>
    <property type="match status" value="1"/>
</dbReference>
<evidence type="ECO:0000256" key="4">
    <source>
        <dbReference type="ARBA" id="ARBA00022741"/>
    </source>
</evidence>
<dbReference type="EMBL" id="JAUSTT010000033">
    <property type="protein sequence ID" value="MDQ0178100.1"/>
    <property type="molecule type" value="Genomic_DNA"/>
</dbReference>
<comment type="subcellular location">
    <subcellularLocation>
        <location evidence="10 11">Cytoplasm</location>
    </subcellularLocation>
</comment>
<evidence type="ECO:0000256" key="3">
    <source>
        <dbReference type="ARBA" id="ARBA00022618"/>
    </source>
</evidence>
<feature type="domain" description="Mur ligase central" evidence="14">
    <location>
        <begin position="111"/>
        <end position="296"/>
    </location>
</feature>
<keyword evidence="7 10" id="KW-0573">Peptidoglycan synthesis</keyword>
<dbReference type="Gene3D" id="3.40.1390.10">
    <property type="entry name" value="MurE/MurF, N-terminal domain"/>
    <property type="match status" value="1"/>
</dbReference>
<keyword evidence="6 10" id="KW-0133">Cell shape</keyword>
<evidence type="ECO:0000256" key="8">
    <source>
        <dbReference type="ARBA" id="ARBA00023306"/>
    </source>
</evidence>
<keyword evidence="9 10" id="KW-0961">Cell wall biogenesis/degradation</keyword>
<comment type="caution">
    <text evidence="15">The sequence shown here is derived from an EMBL/GenBank/DDBJ whole genome shotgun (WGS) entry which is preliminary data.</text>
</comment>
<dbReference type="SUPFAM" id="SSF53623">
    <property type="entry name" value="MurD-like peptide ligases, catalytic domain"/>
    <property type="match status" value="1"/>
</dbReference>
<feature type="domain" description="Mur ligase N-terminal catalytic" evidence="12">
    <location>
        <begin position="26"/>
        <end position="101"/>
    </location>
</feature>
<keyword evidence="16" id="KW-1185">Reference proteome</keyword>
<evidence type="ECO:0000256" key="7">
    <source>
        <dbReference type="ARBA" id="ARBA00022984"/>
    </source>
</evidence>
<organism evidence="15 16">
    <name type="scientific">Bacillus chungangensis</name>
    <dbReference type="NCBI Taxonomy" id="587633"/>
    <lineage>
        <taxon>Bacteria</taxon>
        <taxon>Bacillati</taxon>
        <taxon>Bacillota</taxon>
        <taxon>Bacilli</taxon>
        <taxon>Bacillales</taxon>
        <taxon>Bacillaceae</taxon>
        <taxon>Bacillus</taxon>
    </lineage>
</organism>
<evidence type="ECO:0000256" key="9">
    <source>
        <dbReference type="ARBA" id="ARBA00023316"/>
    </source>
</evidence>
<dbReference type="Pfam" id="PF02875">
    <property type="entry name" value="Mur_ligase_C"/>
    <property type="match status" value="1"/>
</dbReference>
<dbReference type="InterPro" id="IPR005863">
    <property type="entry name" value="UDP-N-AcMur_synth"/>
</dbReference>
<feature type="binding site" evidence="10">
    <location>
        <begin position="113"/>
        <end position="119"/>
    </location>
    <ligand>
        <name>ATP</name>
        <dbReference type="ChEBI" id="CHEBI:30616"/>
    </ligand>
</feature>
<keyword evidence="4 10" id="KW-0547">Nucleotide-binding</keyword>
<dbReference type="PANTHER" id="PTHR43024:SF1">
    <property type="entry name" value="UDP-N-ACETYLMURAMOYL-TRIPEPTIDE--D-ALANYL-D-ALANINE LIGASE"/>
    <property type="match status" value="1"/>
</dbReference>
<dbReference type="Gene3D" id="3.40.1190.10">
    <property type="entry name" value="Mur-like, catalytic domain"/>
    <property type="match status" value="1"/>
</dbReference>
<dbReference type="HAMAP" id="MF_02019">
    <property type="entry name" value="MurF"/>
    <property type="match status" value="1"/>
</dbReference>
<comment type="similarity">
    <text evidence="10">Belongs to the MurCDEF family. MurF subfamily.</text>
</comment>
<dbReference type="InterPro" id="IPR013221">
    <property type="entry name" value="Mur_ligase_cen"/>
</dbReference>
<evidence type="ECO:0000313" key="16">
    <source>
        <dbReference type="Proteomes" id="UP001223586"/>
    </source>
</evidence>
<dbReference type="SUPFAM" id="SSF63418">
    <property type="entry name" value="MurE/MurF N-terminal domain"/>
    <property type="match status" value="1"/>
</dbReference>
<evidence type="ECO:0000259" key="13">
    <source>
        <dbReference type="Pfam" id="PF02875"/>
    </source>
</evidence>
<dbReference type="InterPro" id="IPR036615">
    <property type="entry name" value="Mur_ligase_C_dom_sf"/>
</dbReference>
<keyword evidence="3 10" id="KW-0132">Cell division</keyword>
<protein>
    <recommendedName>
        <fullName evidence="10 11">UDP-N-acetylmuramoyl-tripeptide--D-alanyl-D-alanine ligase</fullName>
        <ecNumber evidence="10 11">6.3.2.10</ecNumber>
    </recommendedName>
    <alternativeName>
        <fullName evidence="10">D-alanyl-D-alanine-adding enzyme</fullName>
    </alternativeName>
</protein>
<dbReference type="PANTHER" id="PTHR43024">
    <property type="entry name" value="UDP-N-ACETYLMURAMOYL-TRIPEPTIDE--D-ALANYL-D-ALANINE LIGASE"/>
    <property type="match status" value="1"/>
</dbReference>
<keyword evidence="1 10" id="KW-0963">Cytoplasm</keyword>
<dbReference type="SUPFAM" id="SSF53244">
    <property type="entry name" value="MurD-like peptide ligases, peptide-binding domain"/>
    <property type="match status" value="1"/>
</dbReference>
<evidence type="ECO:0000256" key="11">
    <source>
        <dbReference type="RuleBase" id="RU004136"/>
    </source>
</evidence>
<dbReference type="NCBIfam" id="TIGR01143">
    <property type="entry name" value="murF"/>
    <property type="match status" value="1"/>
</dbReference>
<evidence type="ECO:0000256" key="2">
    <source>
        <dbReference type="ARBA" id="ARBA00022598"/>
    </source>
</evidence>
<keyword evidence="8 10" id="KW-0131">Cell cycle</keyword>
<sequence length="458" mass="50651">MIKKTIEEITKMIEIKNDVASFHQVEVSGVCIDTRKVEAGNLFIPLEGEHVDGHQFVEDAFKRGASAALWHKSVPNPPLHLPVLIVDHPLAALQRLAKAYRQELTAKVIGITGSNGKTTTKDMAAAILSETFVVQKTEGNYNNHIGLPLTILSLDKEVEVAVLELGMSAKGEIALLTDIARPDIAIITNIGEAHLLDLGSRSAIAAAKMEITEGLNKDGILLYPGDEPLLIDMIKEVQERKQSFGKTIKNDVYPINVEQQMDGHIFSINIAQDEVYAVPVLGFHNVLNALPAILAAKSLGMEHKAIKKGLQGLTLTKMRMEWVKGKKGIHILDDSYNASPTAMRAVLQLFENIGENKKRVVVLGDMLELGEEEISFHQQIGRELHPDHLQYVFTYGQLSQYIAEEARKNFPDDRVFAFLDKKLLMKTLEEKLAGDELVLVKASRGMKLEEVVSFLASS</sequence>
<dbReference type="InterPro" id="IPR036565">
    <property type="entry name" value="Mur-like_cat_sf"/>
</dbReference>
<evidence type="ECO:0000256" key="5">
    <source>
        <dbReference type="ARBA" id="ARBA00022840"/>
    </source>
</evidence>
<dbReference type="Pfam" id="PF01225">
    <property type="entry name" value="Mur_ligase"/>
    <property type="match status" value="1"/>
</dbReference>
<evidence type="ECO:0000313" key="15">
    <source>
        <dbReference type="EMBL" id="MDQ0178100.1"/>
    </source>
</evidence>
<dbReference type="EC" id="6.3.2.10" evidence="10 11"/>
<evidence type="ECO:0000259" key="12">
    <source>
        <dbReference type="Pfam" id="PF01225"/>
    </source>
</evidence>
<proteinExistence type="inferred from homology"/>
<dbReference type="InterPro" id="IPR004101">
    <property type="entry name" value="Mur_ligase_C"/>
</dbReference>
<dbReference type="InterPro" id="IPR035911">
    <property type="entry name" value="MurE/MurF_N"/>
</dbReference>
<keyword evidence="2 10" id="KW-0436">Ligase</keyword>
<evidence type="ECO:0000256" key="10">
    <source>
        <dbReference type="HAMAP-Rule" id="MF_02019"/>
    </source>
</evidence>
<dbReference type="GO" id="GO:0047480">
    <property type="term" value="F:UDP-N-acetylmuramoyl-tripeptide-D-alanyl-D-alanine ligase activity"/>
    <property type="evidence" value="ECO:0007669"/>
    <property type="project" value="UniProtKB-EC"/>
</dbReference>
<feature type="domain" description="Mur ligase C-terminal" evidence="13">
    <location>
        <begin position="318"/>
        <end position="444"/>
    </location>
</feature>
<accession>A0ABT9WXZ6</accession>
<evidence type="ECO:0000256" key="1">
    <source>
        <dbReference type="ARBA" id="ARBA00022490"/>
    </source>
</evidence>
<reference evidence="15 16" key="1">
    <citation type="submission" date="2023-07" db="EMBL/GenBank/DDBJ databases">
        <title>Genomic Encyclopedia of Type Strains, Phase IV (KMG-IV): sequencing the most valuable type-strain genomes for metagenomic binning, comparative biology and taxonomic classification.</title>
        <authorList>
            <person name="Goeker M."/>
        </authorList>
    </citation>
    <scope>NUCLEOTIDE SEQUENCE [LARGE SCALE GENOMIC DNA]</scope>
    <source>
        <strain evidence="15 16">DSM 23837</strain>
    </source>
</reference>
<gene>
    <name evidence="10" type="primary">murF</name>
    <name evidence="15" type="ORF">J2S08_003994</name>
</gene>
<dbReference type="InterPro" id="IPR000713">
    <property type="entry name" value="Mur_ligase_N"/>
</dbReference>
<dbReference type="RefSeq" id="WP_307232644.1">
    <property type="nucleotide sequence ID" value="NZ_JAUSTT010000033.1"/>
</dbReference>
<dbReference type="InterPro" id="IPR051046">
    <property type="entry name" value="MurCDEF_CellWall_CoF430Synth"/>
</dbReference>
<evidence type="ECO:0000259" key="14">
    <source>
        <dbReference type="Pfam" id="PF08245"/>
    </source>
</evidence>
<comment type="catalytic activity">
    <reaction evidence="10 11">
        <text>D-alanyl-D-alanine + UDP-N-acetyl-alpha-D-muramoyl-L-alanyl-gamma-D-glutamyl-meso-2,6-diaminopimelate + ATP = UDP-N-acetyl-alpha-D-muramoyl-L-alanyl-gamma-D-glutamyl-meso-2,6-diaminopimeloyl-D-alanyl-D-alanine + ADP + phosphate + H(+)</text>
        <dbReference type="Rhea" id="RHEA:28374"/>
        <dbReference type="ChEBI" id="CHEBI:15378"/>
        <dbReference type="ChEBI" id="CHEBI:30616"/>
        <dbReference type="ChEBI" id="CHEBI:43474"/>
        <dbReference type="ChEBI" id="CHEBI:57822"/>
        <dbReference type="ChEBI" id="CHEBI:61386"/>
        <dbReference type="ChEBI" id="CHEBI:83905"/>
        <dbReference type="ChEBI" id="CHEBI:456216"/>
        <dbReference type="EC" id="6.3.2.10"/>
    </reaction>
</comment>
<keyword evidence="5 10" id="KW-0067">ATP-binding</keyword>
<evidence type="ECO:0000256" key="6">
    <source>
        <dbReference type="ARBA" id="ARBA00022960"/>
    </source>
</evidence>
<dbReference type="Pfam" id="PF08245">
    <property type="entry name" value="Mur_ligase_M"/>
    <property type="match status" value="1"/>
</dbReference>
<dbReference type="Proteomes" id="UP001223586">
    <property type="component" value="Unassembled WGS sequence"/>
</dbReference>
<comment type="function">
    <text evidence="10 11">Involved in cell wall formation. Catalyzes the final step in the synthesis of UDP-N-acetylmuramoyl-pentapeptide, the precursor of murein.</text>
</comment>
<comment type="pathway">
    <text evidence="10 11">Cell wall biogenesis; peptidoglycan biosynthesis.</text>
</comment>
<name>A0ABT9WXZ6_9BACI</name>